<dbReference type="Gene3D" id="1.10.10.2910">
    <property type="match status" value="1"/>
</dbReference>
<dbReference type="PANTHER" id="PTHR43236">
    <property type="entry name" value="ANTITOXIN HIGA1"/>
    <property type="match status" value="1"/>
</dbReference>
<dbReference type="InterPro" id="IPR052345">
    <property type="entry name" value="Rad_response_metalloprotease"/>
</dbReference>
<protein>
    <submittedName>
        <fullName evidence="2">ImmA/IrrE family metallo-endopeptidase</fullName>
    </submittedName>
</protein>
<evidence type="ECO:0000313" key="3">
    <source>
        <dbReference type="Proteomes" id="UP000295606"/>
    </source>
</evidence>
<feature type="domain" description="IrrE N-terminal-like" evidence="1">
    <location>
        <begin position="50"/>
        <end position="169"/>
    </location>
</feature>
<dbReference type="PANTHER" id="PTHR43236:SF2">
    <property type="entry name" value="BLL0069 PROTEIN"/>
    <property type="match status" value="1"/>
</dbReference>
<gene>
    <name evidence="2" type="ORF">E1N52_27010</name>
</gene>
<dbReference type="EMBL" id="SMOD01000023">
    <property type="protein sequence ID" value="TDG05087.1"/>
    <property type="molecule type" value="Genomic_DNA"/>
</dbReference>
<organism evidence="2 3">
    <name type="scientific">Paraburkholderia guartelaensis</name>
    <dbReference type="NCBI Taxonomy" id="2546446"/>
    <lineage>
        <taxon>Bacteria</taxon>
        <taxon>Pseudomonadati</taxon>
        <taxon>Pseudomonadota</taxon>
        <taxon>Betaproteobacteria</taxon>
        <taxon>Burkholderiales</taxon>
        <taxon>Burkholderiaceae</taxon>
        <taxon>Paraburkholderia</taxon>
    </lineage>
</organism>
<evidence type="ECO:0000259" key="1">
    <source>
        <dbReference type="Pfam" id="PF06114"/>
    </source>
</evidence>
<dbReference type="InterPro" id="IPR010359">
    <property type="entry name" value="IrrE_HExxH"/>
</dbReference>
<proteinExistence type="predicted"/>
<name>A0A4R5L981_9BURK</name>
<dbReference type="OrthoDB" id="9794834at2"/>
<comment type="caution">
    <text evidence="2">The sequence shown here is derived from an EMBL/GenBank/DDBJ whole genome shotgun (WGS) entry which is preliminary data.</text>
</comment>
<accession>A0A4R5L981</accession>
<evidence type="ECO:0000313" key="2">
    <source>
        <dbReference type="EMBL" id="TDG05087.1"/>
    </source>
</evidence>
<dbReference type="AlphaFoldDB" id="A0A4R5L981"/>
<dbReference type="Pfam" id="PF06114">
    <property type="entry name" value="Peptidase_M78"/>
    <property type="match status" value="1"/>
</dbReference>
<dbReference type="RefSeq" id="WP_133185853.1">
    <property type="nucleotide sequence ID" value="NZ_SMOD01000023.1"/>
</dbReference>
<reference evidence="2 3" key="1">
    <citation type="submission" date="2019-03" db="EMBL/GenBank/DDBJ databases">
        <title>Paraburkholderia sp. isolated from native Mimosa gymnas in Guartela State Park, Brazil.</title>
        <authorList>
            <person name="Paulitsch F."/>
            <person name="Hungria M."/>
            <person name="Delamuta J.R.M."/>
            <person name="Ribeiro R.A."/>
            <person name="Dall'Agnol R."/>
            <person name="Silva J.S.B."/>
        </authorList>
    </citation>
    <scope>NUCLEOTIDE SEQUENCE [LARGE SCALE GENOMIC DNA]</scope>
    <source>
        <strain evidence="2 3">CNPSo 3008</strain>
    </source>
</reference>
<dbReference type="Proteomes" id="UP000295606">
    <property type="component" value="Unassembled WGS sequence"/>
</dbReference>
<sequence length="288" mass="31640">MSPSPAKEANRLSQILDTFHQIHGGARFPVNVDALALDCASLFKMPDPVVRVQAADIQGFEGGLFKTGSAEWSILYNESLTSPGRIRFTKAHELGHYVLHRAGQDTFECSAKDMLEWTRAEKAIESDADKFASYLLMPLHDFRAQVTGEVTLHALGACAERYGVSLTAAILQWLSYTDEKAVLVMSRDGFMDWSSASEPAFKAGAYFATRKSTIEIPASSLASNGQIAHEKEGIFLPASVWFPHADPTMQLREMKISAEQYDCTLTLLALPKGAEVWPPRETSGPSEP</sequence>